<keyword evidence="2" id="KW-1185">Reference proteome</keyword>
<evidence type="ECO:0000313" key="2">
    <source>
        <dbReference type="Proteomes" id="UP000214684"/>
    </source>
</evidence>
<dbReference type="AlphaFoldDB" id="A0A227PFT0"/>
<name>A0A227PFT0_9FLAO</name>
<evidence type="ECO:0000313" key="1">
    <source>
        <dbReference type="EMBL" id="OXG08780.1"/>
    </source>
</evidence>
<gene>
    <name evidence="1" type="ORF">B0A64_04975</name>
</gene>
<evidence type="ECO:0008006" key="3">
    <source>
        <dbReference type="Google" id="ProtNLM"/>
    </source>
</evidence>
<dbReference type="EMBL" id="MUGS01000005">
    <property type="protein sequence ID" value="OXG08780.1"/>
    <property type="molecule type" value="Genomic_DNA"/>
</dbReference>
<accession>A0A227PFT0</accession>
<protein>
    <recommendedName>
        <fullName evidence="3">NAD-dependent epimerase/dehydratase domain-containing protein</fullName>
    </recommendedName>
</protein>
<comment type="caution">
    <text evidence="1">The sequence shown here is derived from an EMBL/GenBank/DDBJ whole genome shotgun (WGS) entry which is preliminary data.</text>
</comment>
<reference evidence="1 2" key="1">
    <citation type="submission" date="2016-11" db="EMBL/GenBank/DDBJ databases">
        <title>Whole genomes of Flavobacteriaceae.</title>
        <authorList>
            <person name="Stine C."/>
            <person name="Li C."/>
            <person name="Tadesse D."/>
        </authorList>
    </citation>
    <scope>NUCLEOTIDE SEQUENCE [LARGE SCALE GENOMIC DNA]</scope>
    <source>
        <strain evidence="1 2">DSM 24704</strain>
    </source>
</reference>
<proteinExistence type="predicted"/>
<dbReference type="Proteomes" id="UP000214684">
    <property type="component" value="Unassembled WGS sequence"/>
</dbReference>
<organism evidence="1 2">
    <name type="scientific">Flavobacterium araucananum</name>
    <dbReference type="NCBI Taxonomy" id="946678"/>
    <lineage>
        <taxon>Bacteria</taxon>
        <taxon>Pseudomonadati</taxon>
        <taxon>Bacteroidota</taxon>
        <taxon>Flavobacteriia</taxon>
        <taxon>Flavobacteriales</taxon>
        <taxon>Flavobacteriaceae</taxon>
        <taxon>Flavobacterium</taxon>
    </lineage>
</organism>
<sequence length="70" mass="8040">MINKNAKIYITGYTGILGSMTFDFFKEKGYTGEILWDDIKPNRMLKKCVNVSNMIEEGFERAKSLEIGLK</sequence>
<dbReference type="RefSeq" id="WP_089478418.1">
    <property type="nucleotide sequence ID" value="NZ_MUGS01000005.1"/>
</dbReference>